<dbReference type="AlphaFoldDB" id="A0A6B9VBA3"/>
<sequence>MPIVANCAVAEERLCHRELQPPPLNPPSPSSLSASERESSRKRGTLSRHAPSSLELHRRRRPAAVRGESSPSGSLPEEESLHKGLLEWLAAAARATAPLAAGKSH</sequence>
<proteinExistence type="predicted"/>
<evidence type="ECO:0000313" key="3">
    <source>
        <dbReference type="Proteomes" id="UP000464620"/>
    </source>
</evidence>
<dbReference type="Proteomes" id="UP000464620">
    <property type="component" value="Chromosome B09"/>
</dbReference>
<accession>A0A6B9VBA3</accession>
<reference evidence="2 3" key="1">
    <citation type="submission" date="2020-01" db="EMBL/GenBank/DDBJ databases">
        <title>Genome sequence of Arachis hypogaea, cultivar Shitouqi.</title>
        <authorList>
            <person name="Zhuang W."/>
            <person name="Chen H."/>
            <person name="Varshney R."/>
            <person name="Wang D."/>
            <person name="Ming R."/>
        </authorList>
    </citation>
    <scope>NUCLEOTIDE SEQUENCE [LARGE SCALE GENOMIC DNA]</scope>
    <source>
        <tissue evidence="2">Young leaf</tissue>
    </source>
</reference>
<evidence type="ECO:0000256" key="1">
    <source>
        <dbReference type="SAM" id="MobiDB-lite"/>
    </source>
</evidence>
<dbReference type="EMBL" id="CP031001">
    <property type="protein sequence ID" value="QHN78840.1"/>
    <property type="molecule type" value="Genomic_DNA"/>
</dbReference>
<name>A0A6B9VBA3_ARAHY</name>
<gene>
    <name evidence="2" type="ORF">DS421_19g664850</name>
</gene>
<feature type="region of interest" description="Disordered" evidence="1">
    <location>
        <begin position="17"/>
        <end position="81"/>
    </location>
</feature>
<organism evidence="2 3">
    <name type="scientific">Arachis hypogaea</name>
    <name type="common">Peanut</name>
    <dbReference type="NCBI Taxonomy" id="3818"/>
    <lineage>
        <taxon>Eukaryota</taxon>
        <taxon>Viridiplantae</taxon>
        <taxon>Streptophyta</taxon>
        <taxon>Embryophyta</taxon>
        <taxon>Tracheophyta</taxon>
        <taxon>Spermatophyta</taxon>
        <taxon>Magnoliopsida</taxon>
        <taxon>eudicotyledons</taxon>
        <taxon>Gunneridae</taxon>
        <taxon>Pentapetalae</taxon>
        <taxon>rosids</taxon>
        <taxon>fabids</taxon>
        <taxon>Fabales</taxon>
        <taxon>Fabaceae</taxon>
        <taxon>Papilionoideae</taxon>
        <taxon>50 kb inversion clade</taxon>
        <taxon>dalbergioids sensu lato</taxon>
        <taxon>Dalbergieae</taxon>
        <taxon>Pterocarpus clade</taxon>
        <taxon>Arachis</taxon>
    </lineage>
</organism>
<feature type="compositionally biased region" description="Pro residues" evidence="1">
    <location>
        <begin position="20"/>
        <end position="29"/>
    </location>
</feature>
<evidence type="ECO:0000313" key="2">
    <source>
        <dbReference type="EMBL" id="QHN78840.1"/>
    </source>
</evidence>
<protein>
    <submittedName>
        <fullName evidence="2">Uncharacterized protein</fullName>
    </submittedName>
</protein>